<dbReference type="InterPro" id="IPR011990">
    <property type="entry name" value="TPR-like_helical_dom_sf"/>
</dbReference>
<dbReference type="GO" id="GO:0003677">
    <property type="term" value="F:DNA binding"/>
    <property type="evidence" value="ECO:0007669"/>
    <property type="project" value="InterPro"/>
</dbReference>
<gene>
    <name evidence="3" type="ORF">IT779_18000</name>
</gene>
<dbReference type="InterPro" id="IPR010982">
    <property type="entry name" value="Lambda_DNA-bd_dom_sf"/>
</dbReference>
<dbReference type="SUPFAM" id="SSF47413">
    <property type="entry name" value="lambda repressor-like DNA-binding domains"/>
    <property type="match status" value="1"/>
</dbReference>
<evidence type="ECO:0000259" key="2">
    <source>
        <dbReference type="PROSITE" id="PS50943"/>
    </source>
</evidence>
<dbReference type="PROSITE" id="PS50943">
    <property type="entry name" value="HTH_CROC1"/>
    <property type="match status" value="1"/>
</dbReference>
<organism evidence="3 4">
    <name type="scientific">Nocardia bovistercoris</name>
    <dbReference type="NCBI Taxonomy" id="2785916"/>
    <lineage>
        <taxon>Bacteria</taxon>
        <taxon>Bacillati</taxon>
        <taxon>Actinomycetota</taxon>
        <taxon>Actinomycetes</taxon>
        <taxon>Mycobacteriales</taxon>
        <taxon>Nocardiaceae</taxon>
        <taxon>Nocardia</taxon>
    </lineage>
</organism>
<dbReference type="Gene3D" id="1.10.260.40">
    <property type="entry name" value="lambda repressor-like DNA-binding domains"/>
    <property type="match status" value="1"/>
</dbReference>
<accession>A0A931N4F0</accession>
<dbReference type="EMBL" id="JADMLG010000007">
    <property type="protein sequence ID" value="MBH0778176.1"/>
    <property type="molecule type" value="Genomic_DNA"/>
</dbReference>
<keyword evidence="4" id="KW-1185">Reference proteome</keyword>
<dbReference type="SMART" id="SM00530">
    <property type="entry name" value="HTH_XRE"/>
    <property type="match status" value="1"/>
</dbReference>
<evidence type="ECO:0000256" key="1">
    <source>
        <dbReference type="SAM" id="MobiDB-lite"/>
    </source>
</evidence>
<dbReference type="Pfam" id="PF13560">
    <property type="entry name" value="HTH_31"/>
    <property type="match status" value="1"/>
</dbReference>
<dbReference type="AlphaFoldDB" id="A0A931N4F0"/>
<dbReference type="Gene3D" id="1.25.40.10">
    <property type="entry name" value="Tetratricopeptide repeat domain"/>
    <property type="match status" value="1"/>
</dbReference>
<name>A0A931N4F0_9NOCA</name>
<evidence type="ECO:0000313" key="4">
    <source>
        <dbReference type="Proteomes" id="UP000655751"/>
    </source>
</evidence>
<feature type="region of interest" description="Disordered" evidence="1">
    <location>
        <begin position="69"/>
        <end position="90"/>
    </location>
</feature>
<reference evidence="3" key="1">
    <citation type="submission" date="2020-11" db="EMBL/GenBank/DDBJ databases">
        <title>Nocardia NEAU-351.nov., a novel actinomycete isolated from the cow dung.</title>
        <authorList>
            <person name="Zhang X."/>
        </authorList>
    </citation>
    <scope>NUCLEOTIDE SEQUENCE</scope>
    <source>
        <strain evidence="3">NEAU-351</strain>
    </source>
</reference>
<comment type="caution">
    <text evidence="3">The sequence shown here is derived from an EMBL/GenBank/DDBJ whole genome shotgun (WGS) entry which is preliminary data.</text>
</comment>
<sequence>MQPVEFGRELRRRRVERGMSLGALAKLVHYSKSHLSRIENGIKRPSEQLSGACDRELGACGALIASAQTAATEEAEPGRPVRSESPRPRAVSAEMLPGLREMFRCARAMGRTNSPSLVLPTVRGMIVTAENAAAHSTGKQRRDLLLHGARIAEFAGWMAQERGDDVDTLRWTEHAVTLASAAGDKQMGSYAFVRRAVVSLYHRDPAETVGLTERIYADHAVHPRIRWLAALGAAQGYAIGKDKKKATLALDHAATLYDAVRRCGEGEQLGPSALLHDRPIFIQAWCHYDLGDLDAAAELFERAMSSCPPSSDRDRARFGTRHALVHAARGEPRRACELIAPLLELITVLDSATIRADLRILSGALHRRSDDPAVRAILPALAGALSRS</sequence>
<evidence type="ECO:0000313" key="3">
    <source>
        <dbReference type="EMBL" id="MBH0778176.1"/>
    </source>
</evidence>
<dbReference type="Proteomes" id="UP000655751">
    <property type="component" value="Unassembled WGS sequence"/>
</dbReference>
<dbReference type="SUPFAM" id="SSF48452">
    <property type="entry name" value="TPR-like"/>
    <property type="match status" value="1"/>
</dbReference>
<feature type="domain" description="HTH cro/C1-type" evidence="2">
    <location>
        <begin position="10"/>
        <end position="46"/>
    </location>
</feature>
<dbReference type="CDD" id="cd00093">
    <property type="entry name" value="HTH_XRE"/>
    <property type="match status" value="1"/>
</dbReference>
<dbReference type="RefSeq" id="WP_196150500.1">
    <property type="nucleotide sequence ID" value="NZ_JADMLG010000007.1"/>
</dbReference>
<dbReference type="InterPro" id="IPR001387">
    <property type="entry name" value="Cro/C1-type_HTH"/>
</dbReference>
<proteinExistence type="predicted"/>
<protein>
    <submittedName>
        <fullName evidence="3">Helix-turn-helix transcriptional regulator</fullName>
    </submittedName>
</protein>
<feature type="compositionally biased region" description="Basic and acidic residues" evidence="1">
    <location>
        <begin position="76"/>
        <end position="87"/>
    </location>
</feature>